<dbReference type="Proteomes" id="UP001153712">
    <property type="component" value="Chromosome 2"/>
</dbReference>
<evidence type="ECO:0000313" key="2">
    <source>
        <dbReference type="Proteomes" id="UP001153712"/>
    </source>
</evidence>
<protein>
    <submittedName>
        <fullName evidence="1">Uncharacterized protein</fullName>
    </submittedName>
</protein>
<dbReference type="EMBL" id="OU900095">
    <property type="protein sequence ID" value="CAG9858540.1"/>
    <property type="molecule type" value="Genomic_DNA"/>
</dbReference>
<dbReference type="AlphaFoldDB" id="A0A9N9TQQ8"/>
<accession>A0A9N9TQQ8</accession>
<evidence type="ECO:0000313" key="1">
    <source>
        <dbReference type="EMBL" id="CAG9858540.1"/>
    </source>
</evidence>
<name>A0A9N9TQQ8_PHYSR</name>
<gene>
    <name evidence="1" type="ORF">PHYEVI_LOCUS4929</name>
</gene>
<keyword evidence="2" id="KW-1185">Reference proteome</keyword>
<organism evidence="1 2">
    <name type="scientific">Phyllotreta striolata</name>
    <name type="common">Striped flea beetle</name>
    <name type="synonym">Crioceris striolata</name>
    <dbReference type="NCBI Taxonomy" id="444603"/>
    <lineage>
        <taxon>Eukaryota</taxon>
        <taxon>Metazoa</taxon>
        <taxon>Ecdysozoa</taxon>
        <taxon>Arthropoda</taxon>
        <taxon>Hexapoda</taxon>
        <taxon>Insecta</taxon>
        <taxon>Pterygota</taxon>
        <taxon>Neoptera</taxon>
        <taxon>Endopterygota</taxon>
        <taxon>Coleoptera</taxon>
        <taxon>Polyphaga</taxon>
        <taxon>Cucujiformia</taxon>
        <taxon>Chrysomeloidea</taxon>
        <taxon>Chrysomelidae</taxon>
        <taxon>Galerucinae</taxon>
        <taxon>Alticini</taxon>
        <taxon>Phyllotreta</taxon>
    </lineage>
</organism>
<sequence>MPFVGNDSLCPQKITFYKSDHLNYIYPGRKNDELFEWNRNRRSGLDGFRRGRTGELREDPVAPWVAPEYSTPQLSWPEAGPKGLRQFYTF</sequence>
<reference evidence="1" key="1">
    <citation type="submission" date="2022-01" db="EMBL/GenBank/DDBJ databases">
        <authorList>
            <person name="King R."/>
        </authorList>
    </citation>
    <scope>NUCLEOTIDE SEQUENCE</scope>
</reference>
<proteinExistence type="predicted"/>